<evidence type="ECO:0000313" key="1">
    <source>
        <dbReference type="EMBL" id="EMI58415.1"/>
    </source>
</evidence>
<organism evidence="1 2">
    <name type="scientific">Rhodopirellula sallentina SM41</name>
    <dbReference type="NCBI Taxonomy" id="1263870"/>
    <lineage>
        <taxon>Bacteria</taxon>
        <taxon>Pseudomonadati</taxon>
        <taxon>Planctomycetota</taxon>
        <taxon>Planctomycetia</taxon>
        <taxon>Pirellulales</taxon>
        <taxon>Pirellulaceae</taxon>
        <taxon>Rhodopirellula</taxon>
    </lineage>
</organism>
<dbReference type="EMBL" id="ANOH01000008">
    <property type="protein sequence ID" value="EMI58415.1"/>
    <property type="molecule type" value="Genomic_DNA"/>
</dbReference>
<dbReference type="Proteomes" id="UP000011885">
    <property type="component" value="Unassembled WGS sequence"/>
</dbReference>
<sequence length="40" mass="5088">MNFDSRIRWWSERVWRKPIGARRLPITQERWESQRGCKDR</sequence>
<name>M5UAG7_9BACT</name>
<dbReference type="AlphaFoldDB" id="M5UAG7"/>
<dbReference type="PATRIC" id="fig|1263870.3.peg.159"/>
<evidence type="ECO:0000313" key="2">
    <source>
        <dbReference type="Proteomes" id="UP000011885"/>
    </source>
</evidence>
<comment type="caution">
    <text evidence="1">The sequence shown here is derived from an EMBL/GenBank/DDBJ whole genome shotgun (WGS) entry which is preliminary data.</text>
</comment>
<accession>M5UAG7</accession>
<keyword evidence="2" id="KW-1185">Reference proteome</keyword>
<proteinExistence type="predicted"/>
<protein>
    <submittedName>
        <fullName evidence="1">Uncharacterized protein</fullName>
    </submittedName>
</protein>
<gene>
    <name evidence="1" type="ORF">RSSM_00142</name>
</gene>
<reference evidence="1 2" key="1">
    <citation type="journal article" date="2013" name="Mar. Genomics">
        <title>Expression of sulfatases in Rhodopirellula baltica and the diversity of sulfatases in the genus Rhodopirellula.</title>
        <authorList>
            <person name="Wegner C.E."/>
            <person name="Richter-Heitmann T."/>
            <person name="Klindworth A."/>
            <person name="Klockow C."/>
            <person name="Richter M."/>
            <person name="Achstetter T."/>
            <person name="Glockner F.O."/>
            <person name="Harder J."/>
        </authorList>
    </citation>
    <scope>NUCLEOTIDE SEQUENCE [LARGE SCALE GENOMIC DNA]</scope>
    <source>
        <strain evidence="1 2">SM41</strain>
    </source>
</reference>